<proteinExistence type="predicted"/>
<feature type="region of interest" description="Disordered" evidence="1">
    <location>
        <begin position="1011"/>
        <end position="1048"/>
    </location>
</feature>
<dbReference type="EMBL" id="JARJLG010000112">
    <property type="protein sequence ID" value="KAJ7743500.1"/>
    <property type="molecule type" value="Genomic_DNA"/>
</dbReference>
<dbReference type="Proteomes" id="UP001215280">
    <property type="component" value="Unassembled WGS sequence"/>
</dbReference>
<dbReference type="AlphaFoldDB" id="A0AAD7IHZ1"/>
<evidence type="ECO:0000313" key="3">
    <source>
        <dbReference type="Proteomes" id="UP001215280"/>
    </source>
</evidence>
<evidence type="ECO:0000313" key="2">
    <source>
        <dbReference type="EMBL" id="KAJ7743500.1"/>
    </source>
</evidence>
<accession>A0AAD7IHZ1</accession>
<protein>
    <submittedName>
        <fullName evidence="2">Uncharacterized protein</fullName>
    </submittedName>
</protein>
<keyword evidence="3" id="KW-1185">Reference proteome</keyword>
<sequence length="1077" mass="119655">MPCDEQKQVQNHRAENFSQYEIHLQTLIYELGGAGAVYALSHSQFALPSLNTIQPYRRHNKLVPCVDGVRFSDISENIAALFGPHKVKKGTRPDVVVDTPPSLHLHTLAFDEIASERRIDYMPDTDSIAGLCLAHIAALPTVKVGKNTEQVEAAAAAVREGKVHIACEISVGAISHLSEKGYGAKPIFKGPSCKKGGWRELLRTMEITAEAWRRSEHGEKKHGPLGSVASDGASGRRAAMFMMTMHSKIGPGNPLWDHVRNLPGLNLRVGKNNLTNDGIVVKNVCVNCDLLLSWLERLPDHDWSEATLHGLLDPADAQDVPRAIKLLLCIVELGRLDPEDFDPSEMAEFEAICLLGELLDAWLQPFINVDLSLSEQVQSLIKFSHLLCALYTQNGTSFLPNQLYGDLQITIKNALLMVPKTKIINGQLKVFLCLLGYDVLEALFGHSRMIGGHSPNSSVVELRNRFNSAMNLDYIYEQHPELERKPRRLAMFRMRHVDHLRPEHFKAELRADSCDLEVCWTPAVQAAEAILRKYGVRMAVPFAELFKQQDTDLMRPFGGKYPAISTEVDRSMATVAAGQDTDGIEDIINPEDGITATMVRTLFDTTYDIQSSRDRLYRVRGFTVGGKSWTRKDILQGENVSPVTHFQLGNLFTSLLCYNGTDLGLVVAKCTLIKRGPLGSKSASVSVIPRDELHLTSSPYTIAGQIFDLIPLSQAGTQPLKWGWNGKFVSLSVTKKKGAGKEVSHLKNLQFAVPSRLIDVIHDKAEEVLASDIELPCEREKTWMFPDADLLGSWYRLWNRMFAENDLHDKFPKFTGISEGIFPYQVPSSPAHRGIVYSSSIAGTVIEASNNARHTCRICQKPVKDTERQTHAGHHILKAICGVPDPSAKFPVSDAYPCGMCGGPTADGACKIGIKGGKAISACPSAYSFLISAASKFRDSRPCTNVPIVCALNCGETHWKYNFQKHLKERHPSWEQIVAPSFLSLIDISHAEQTTLQIPANKFLHIISPTAPPIPSTPTRDRPMGRKRPASCTLSRQAKENMTRTPTRRALKTPMISREIKYTWILRFCMIQRVNTH</sequence>
<comment type="caution">
    <text evidence="2">The sequence shown here is derived from an EMBL/GenBank/DDBJ whole genome shotgun (WGS) entry which is preliminary data.</text>
</comment>
<reference evidence="2" key="1">
    <citation type="submission" date="2023-03" db="EMBL/GenBank/DDBJ databases">
        <title>Massive genome expansion in bonnet fungi (Mycena s.s.) driven by repeated elements and novel gene families across ecological guilds.</title>
        <authorList>
            <consortium name="Lawrence Berkeley National Laboratory"/>
            <person name="Harder C.B."/>
            <person name="Miyauchi S."/>
            <person name="Viragh M."/>
            <person name="Kuo A."/>
            <person name="Thoen E."/>
            <person name="Andreopoulos B."/>
            <person name="Lu D."/>
            <person name="Skrede I."/>
            <person name="Drula E."/>
            <person name="Henrissat B."/>
            <person name="Morin E."/>
            <person name="Kohler A."/>
            <person name="Barry K."/>
            <person name="LaButti K."/>
            <person name="Morin E."/>
            <person name="Salamov A."/>
            <person name="Lipzen A."/>
            <person name="Mereny Z."/>
            <person name="Hegedus B."/>
            <person name="Baldrian P."/>
            <person name="Stursova M."/>
            <person name="Weitz H."/>
            <person name="Taylor A."/>
            <person name="Grigoriev I.V."/>
            <person name="Nagy L.G."/>
            <person name="Martin F."/>
            <person name="Kauserud H."/>
        </authorList>
    </citation>
    <scope>NUCLEOTIDE SEQUENCE</scope>
    <source>
        <strain evidence="2">CBHHK188m</strain>
    </source>
</reference>
<evidence type="ECO:0000256" key="1">
    <source>
        <dbReference type="SAM" id="MobiDB-lite"/>
    </source>
</evidence>
<organism evidence="2 3">
    <name type="scientific">Mycena maculata</name>
    <dbReference type="NCBI Taxonomy" id="230809"/>
    <lineage>
        <taxon>Eukaryota</taxon>
        <taxon>Fungi</taxon>
        <taxon>Dikarya</taxon>
        <taxon>Basidiomycota</taxon>
        <taxon>Agaricomycotina</taxon>
        <taxon>Agaricomycetes</taxon>
        <taxon>Agaricomycetidae</taxon>
        <taxon>Agaricales</taxon>
        <taxon>Marasmiineae</taxon>
        <taxon>Mycenaceae</taxon>
        <taxon>Mycena</taxon>
    </lineage>
</organism>
<name>A0AAD7IHZ1_9AGAR</name>
<gene>
    <name evidence="2" type="ORF">DFH07DRAFT_749858</name>
</gene>